<accession>A0A644X7S1</accession>
<proteinExistence type="predicted"/>
<evidence type="ECO:0000313" key="1">
    <source>
        <dbReference type="EMBL" id="MPM12212.1"/>
    </source>
</evidence>
<organism evidence="1">
    <name type="scientific">bioreactor metagenome</name>
    <dbReference type="NCBI Taxonomy" id="1076179"/>
    <lineage>
        <taxon>unclassified sequences</taxon>
        <taxon>metagenomes</taxon>
        <taxon>ecological metagenomes</taxon>
    </lineage>
</organism>
<dbReference type="AlphaFoldDB" id="A0A644X7S1"/>
<name>A0A644X7S1_9ZZZZ</name>
<gene>
    <name evidence="1" type="ORF">SDC9_58564</name>
</gene>
<protein>
    <submittedName>
        <fullName evidence="1">Uncharacterized protein</fullName>
    </submittedName>
</protein>
<comment type="caution">
    <text evidence="1">The sequence shown here is derived from an EMBL/GenBank/DDBJ whole genome shotgun (WGS) entry which is preliminary data.</text>
</comment>
<dbReference type="EMBL" id="VSSQ01001937">
    <property type="protein sequence ID" value="MPM12212.1"/>
    <property type="molecule type" value="Genomic_DNA"/>
</dbReference>
<sequence>MAQNLLYILTEGSHDAAFVYRILKTNGFTTNNELIKNYPQPLNDFLSRDILNVSIPEVKIQEARSRFLPAYVMNRGNNLVLIYSIGGESKADIRISLIKALNALNEPDPDAIQAIPDTSISVLYFFDADNLGTEARMNQVIEECKLAFPKVAFEEKYDPAEFHLFEDIQVGAYIFRKPDADEGMLEDVLLPLMRDGNDDIFQAAEGFLAVNHTCTLFSASLKLDASGQILKVNGEKYSHKKSLVGTVGQLRKSGKSNTVCISDAEYITDAKINANGTCLDIMSRINKVLI</sequence>
<reference evidence="1" key="1">
    <citation type="submission" date="2019-08" db="EMBL/GenBank/DDBJ databases">
        <authorList>
            <person name="Kucharzyk K."/>
            <person name="Murdoch R.W."/>
            <person name="Higgins S."/>
            <person name="Loffler F."/>
        </authorList>
    </citation>
    <scope>NUCLEOTIDE SEQUENCE</scope>
</reference>